<dbReference type="Pfam" id="PF00849">
    <property type="entry name" value="PseudoU_synth_2"/>
    <property type="match status" value="1"/>
</dbReference>
<dbReference type="PANTHER" id="PTHR21600:SF52">
    <property type="entry name" value="PSEUDOURIDINE SYNTHASE RSUA_RLUA-LIKE DOMAIN-CONTAINING PROTEIN"/>
    <property type="match status" value="1"/>
</dbReference>
<evidence type="ECO:0000313" key="4">
    <source>
        <dbReference type="Proteomes" id="UP001530315"/>
    </source>
</evidence>
<evidence type="ECO:0000259" key="2">
    <source>
        <dbReference type="Pfam" id="PF00849"/>
    </source>
</evidence>
<feature type="domain" description="Pseudouridine synthase RsuA/RluA-like" evidence="2">
    <location>
        <begin position="538"/>
        <end position="816"/>
    </location>
</feature>
<dbReference type="SUPFAM" id="SSF55120">
    <property type="entry name" value="Pseudouridine synthase"/>
    <property type="match status" value="1"/>
</dbReference>
<reference evidence="3 4" key="1">
    <citation type="submission" date="2024-10" db="EMBL/GenBank/DDBJ databases">
        <title>Updated reference genomes for cyclostephanoid diatoms.</title>
        <authorList>
            <person name="Roberts W.R."/>
            <person name="Alverson A.J."/>
        </authorList>
    </citation>
    <scope>NUCLEOTIDE SEQUENCE [LARGE SCALE GENOMIC DNA]</scope>
    <source>
        <strain evidence="3 4">AJA276-08</strain>
    </source>
</reference>
<feature type="compositionally biased region" description="Acidic residues" evidence="1">
    <location>
        <begin position="294"/>
        <end position="312"/>
    </location>
</feature>
<organism evidence="3 4">
    <name type="scientific">Stephanodiscus triporus</name>
    <dbReference type="NCBI Taxonomy" id="2934178"/>
    <lineage>
        <taxon>Eukaryota</taxon>
        <taxon>Sar</taxon>
        <taxon>Stramenopiles</taxon>
        <taxon>Ochrophyta</taxon>
        <taxon>Bacillariophyta</taxon>
        <taxon>Coscinodiscophyceae</taxon>
        <taxon>Thalassiosirophycidae</taxon>
        <taxon>Stephanodiscales</taxon>
        <taxon>Stephanodiscaceae</taxon>
        <taxon>Stephanodiscus</taxon>
    </lineage>
</organism>
<feature type="compositionally biased region" description="Low complexity" evidence="1">
    <location>
        <begin position="365"/>
        <end position="384"/>
    </location>
</feature>
<dbReference type="InterPro" id="IPR050188">
    <property type="entry name" value="RluA_PseudoU_synthase"/>
</dbReference>
<feature type="compositionally biased region" description="Basic residues" evidence="1">
    <location>
        <begin position="608"/>
        <end position="617"/>
    </location>
</feature>
<name>A0ABD3NRQ3_9STRA</name>
<dbReference type="InterPro" id="IPR006145">
    <property type="entry name" value="PsdUridine_synth_RsuA/RluA"/>
</dbReference>
<accession>A0ABD3NRQ3</accession>
<protein>
    <recommendedName>
        <fullName evidence="2">Pseudouridine synthase RsuA/RluA-like domain-containing protein</fullName>
    </recommendedName>
</protein>
<dbReference type="EMBL" id="JALLAZ020001265">
    <property type="protein sequence ID" value="KAL3777806.1"/>
    <property type="molecule type" value="Genomic_DNA"/>
</dbReference>
<feature type="region of interest" description="Disordered" evidence="1">
    <location>
        <begin position="573"/>
        <end position="621"/>
    </location>
</feature>
<feature type="compositionally biased region" description="Gly residues" evidence="1">
    <location>
        <begin position="178"/>
        <end position="197"/>
    </location>
</feature>
<feature type="compositionally biased region" description="Low complexity" evidence="1">
    <location>
        <begin position="332"/>
        <end position="350"/>
    </location>
</feature>
<feature type="compositionally biased region" description="Low complexity" evidence="1">
    <location>
        <begin position="576"/>
        <end position="589"/>
    </location>
</feature>
<dbReference type="Proteomes" id="UP001530315">
    <property type="component" value="Unassembled WGS sequence"/>
</dbReference>
<evidence type="ECO:0000256" key="1">
    <source>
        <dbReference type="SAM" id="MobiDB-lite"/>
    </source>
</evidence>
<dbReference type="AlphaFoldDB" id="A0ABD3NRQ3"/>
<feature type="compositionally biased region" description="Basic and acidic residues" evidence="1">
    <location>
        <begin position="149"/>
        <end position="164"/>
    </location>
</feature>
<proteinExistence type="predicted"/>
<feature type="region of interest" description="Disordered" evidence="1">
    <location>
        <begin position="63"/>
        <end position="219"/>
    </location>
</feature>
<dbReference type="PANTHER" id="PTHR21600">
    <property type="entry name" value="MITOCHONDRIAL RNA PSEUDOURIDINE SYNTHASE"/>
    <property type="match status" value="1"/>
</dbReference>
<feature type="region of interest" description="Disordered" evidence="1">
    <location>
        <begin position="279"/>
        <end position="391"/>
    </location>
</feature>
<evidence type="ECO:0000313" key="3">
    <source>
        <dbReference type="EMBL" id="KAL3777806.1"/>
    </source>
</evidence>
<feature type="compositionally biased region" description="Basic and acidic residues" evidence="1">
    <location>
        <begin position="591"/>
        <end position="607"/>
    </location>
</feature>
<keyword evidence="4" id="KW-1185">Reference proteome</keyword>
<feature type="compositionally biased region" description="Low complexity" evidence="1">
    <location>
        <begin position="124"/>
        <end position="138"/>
    </location>
</feature>
<feature type="compositionally biased region" description="Basic and acidic residues" evidence="1">
    <location>
        <begin position="279"/>
        <end position="293"/>
    </location>
</feature>
<dbReference type="InterPro" id="IPR020103">
    <property type="entry name" value="PsdUridine_synth_cat_dom_sf"/>
</dbReference>
<gene>
    <name evidence="3" type="ORF">ACHAW5_001784</name>
</gene>
<sequence>MDRRRVARGVAAAGVALIHLRPTMQSSSHYSLHPPMMTIASSSSTTTIARSFLRPVLRRSQRPGIGTARGFPSVASSAGAGATWTTIPHPPRRTRSLSSSSSCFDRTASFASSSSVRDLRPPRRATTTTRTTTTTSSCPHPPSPPGRRSRNDDIDYDANRDGGGDYRSSAESLSFVARGGGGGGGGGGGAREGGGGSSLLPGWWADQVVPPAPDDVDLPRSDRRTEYHVIFDRHVSHVVVPDDYDYDGGVGANGNTNATAEAVTCEGVVRWVLEEAARTRNGGEDRSGHSDHSYEDEEEDDEEEEEEEEDDEADRRSRICAEWNEGEEWSGTTAATSAPPSSPSTSTSTSTDRRRLDPSYRHDPTLLPQQQQQRRTTASTTTTTKNNDVDVDGYPPYLIASELLALGSVWRLSSRDAPRPGKTCRYDRFDPKCGSRPTRLDVGDADSIALPGDYFRVHFDPRRRVFFFFFSVVHCSLFVGCSLLLREATSPPSFIDANLYDWGRTVGDDVDVDPSGMGSGGSYNKPGVIVKRDDEAGYMIIDKPPNVPVHARVDNTLENVASCVGRMLWMERRGGSNSTTTSSSSSLSSSDEERGVEIDSGNDDGRRGGGRRANQGKRKVEPLVYVGTPQRLDQNTSGLLVVATKKSFASYFAGLLSSKTSGQLRLGGDVPRSGSGCGVHKSYRCLVCILAPPIDDDSTTPGATHSSPARARNEIDRLGRYSILRHFLEPSIRAPKRFASTVPNDAEDPKSWAECLLRITRVGGACSVTSDSPHSDALARSLWGDHGRPDGCVAVVEIEVELLTGRTHQIRGQLAAEGYPLVGDVQYGGAVPTTSSLWRERCEGRVESFLDSERLALQCCSLEFLDPRYDVGADLNGSIQAKRSESF</sequence>
<comment type="caution">
    <text evidence="3">The sequence shown here is derived from an EMBL/GenBank/DDBJ whole genome shotgun (WGS) entry which is preliminary data.</text>
</comment>
<dbReference type="Gene3D" id="3.30.2350.10">
    <property type="entry name" value="Pseudouridine synthase"/>
    <property type="match status" value="1"/>
</dbReference>
<feature type="compositionally biased region" description="Basic and acidic residues" evidence="1">
    <location>
        <begin position="351"/>
        <end position="364"/>
    </location>
</feature>